<evidence type="ECO:0000313" key="1">
    <source>
        <dbReference type="EMBL" id="KAK0049808.1"/>
    </source>
</evidence>
<evidence type="ECO:0000313" key="2">
    <source>
        <dbReference type="Proteomes" id="UP001233172"/>
    </source>
</evidence>
<name>A0AAD8B9E2_BIOPF</name>
<protein>
    <submittedName>
        <fullName evidence="1">Uncharacterized protein</fullName>
    </submittedName>
</protein>
<reference evidence="1" key="1">
    <citation type="journal article" date="2023" name="PLoS Negl. Trop. Dis.">
        <title>A genome sequence for Biomphalaria pfeifferi, the major vector snail for the human-infecting parasite Schistosoma mansoni.</title>
        <authorList>
            <person name="Bu L."/>
            <person name="Lu L."/>
            <person name="Laidemitt M.R."/>
            <person name="Zhang S.M."/>
            <person name="Mutuku M."/>
            <person name="Mkoji G."/>
            <person name="Steinauer M."/>
            <person name="Loker E.S."/>
        </authorList>
    </citation>
    <scope>NUCLEOTIDE SEQUENCE</scope>
    <source>
        <strain evidence="1">KasaAsao</strain>
    </source>
</reference>
<dbReference type="EMBL" id="JASAOG010000121">
    <property type="protein sequence ID" value="KAK0049808.1"/>
    <property type="molecule type" value="Genomic_DNA"/>
</dbReference>
<dbReference type="Proteomes" id="UP001233172">
    <property type="component" value="Unassembled WGS sequence"/>
</dbReference>
<keyword evidence="2" id="KW-1185">Reference proteome</keyword>
<comment type="caution">
    <text evidence="1">The sequence shown here is derived from an EMBL/GenBank/DDBJ whole genome shotgun (WGS) entry which is preliminary data.</text>
</comment>
<organism evidence="1 2">
    <name type="scientific">Biomphalaria pfeifferi</name>
    <name type="common">Bloodfluke planorb</name>
    <name type="synonym">Freshwater snail</name>
    <dbReference type="NCBI Taxonomy" id="112525"/>
    <lineage>
        <taxon>Eukaryota</taxon>
        <taxon>Metazoa</taxon>
        <taxon>Spiralia</taxon>
        <taxon>Lophotrochozoa</taxon>
        <taxon>Mollusca</taxon>
        <taxon>Gastropoda</taxon>
        <taxon>Heterobranchia</taxon>
        <taxon>Euthyneura</taxon>
        <taxon>Panpulmonata</taxon>
        <taxon>Hygrophila</taxon>
        <taxon>Lymnaeoidea</taxon>
        <taxon>Planorbidae</taxon>
        <taxon>Biomphalaria</taxon>
    </lineage>
</organism>
<reference evidence="1" key="2">
    <citation type="submission" date="2023-04" db="EMBL/GenBank/DDBJ databases">
        <authorList>
            <person name="Bu L."/>
            <person name="Lu L."/>
            <person name="Laidemitt M.R."/>
            <person name="Zhang S.M."/>
            <person name="Mutuku M."/>
            <person name="Mkoji G."/>
            <person name="Steinauer M."/>
            <person name="Loker E.S."/>
        </authorList>
    </citation>
    <scope>NUCLEOTIDE SEQUENCE</scope>
    <source>
        <strain evidence="1">KasaAsao</strain>
        <tissue evidence="1">Whole Snail</tissue>
    </source>
</reference>
<gene>
    <name evidence="1" type="ORF">Bpfe_020700</name>
</gene>
<proteinExistence type="predicted"/>
<accession>A0AAD8B9E2</accession>
<sequence>MSCSQPAPTRACISSVLQCPVLSLPQLELVFHQSYNVLFSACPNSSLYFISPTMSCSQPAPTRACISSVLQCPVLSLPQLVLVFHQS</sequence>
<dbReference type="AlphaFoldDB" id="A0AAD8B9E2"/>